<proteinExistence type="predicted"/>
<organism evidence="2 3">
    <name type="scientific">Corynespora cassiicola Philippines</name>
    <dbReference type="NCBI Taxonomy" id="1448308"/>
    <lineage>
        <taxon>Eukaryota</taxon>
        <taxon>Fungi</taxon>
        <taxon>Dikarya</taxon>
        <taxon>Ascomycota</taxon>
        <taxon>Pezizomycotina</taxon>
        <taxon>Dothideomycetes</taxon>
        <taxon>Pleosporomycetidae</taxon>
        <taxon>Pleosporales</taxon>
        <taxon>Corynesporascaceae</taxon>
        <taxon>Corynespora</taxon>
    </lineage>
</organism>
<keyword evidence="1" id="KW-0472">Membrane</keyword>
<gene>
    <name evidence="2" type="ORF">BS50DRAFT_677115</name>
</gene>
<dbReference type="AlphaFoldDB" id="A0A2T2NKG5"/>
<keyword evidence="1" id="KW-0812">Transmembrane</keyword>
<sequence length="167" mass="18897">MFNGTGSYWIGGDDYYSGPWTLFLTSDILGQELSICDTSPNLGLAGFQRRINNIAVSITNELRTGKNTSELVSGEVWKTQQYFQVQLYWLSVPGLLYIITTVLLFTTISGTISQNVPIWKSSPLVLLRCMDRGNDMSYLNEVEEKARKTGVELKYSGENWYLQNLTE</sequence>
<dbReference type="STRING" id="1448308.A0A2T2NKG5"/>
<keyword evidence="1" id="KW-1133">Transmembrane helix</keyword>
<dbReference type="Proteomes" id="UP000240883">
    <property type="component" value="Unassembled WGS sequence"/>
</dbReference>
<dbReference type="OrthoDB" id="5242705at2759"/>
<name>A0A2T2NKG5_CORCC</name>
<reference evidence="2 3" key="1">
    <citation type="journal article" date="2018" name="Front. Microbiol.">
        <title>Genome-Wide Analysis of Corynespora cassiicola Leaf Fall Disease Putative Effectors.</title>
        <authorList>
            <person name="Lopez D."/>
            <person name="Ribeiro S."/>
            <person name="Label P."/>
            <person name="Fumanal B."/>
            <person name="Venisse J.S."/>
            <person name="Kohler A."/>
            <person name="de Oliveira R.R."/>
            <person name="Labutti K."/>
            <person name="Lipzen A."/>
            <person name="Lail K."/>
            <person name="Bauer D."/>
            <person name="Ohm R.A."/>
            <person name="Barry K.W."/>
            <person name="Spatafora J."/>
            <person name="Grigoriev I.V."/>
            <person name="Martin F.M."/>
            <person name="Pujade-Renaud V."/>
        </authorList>
    </citation>
    <scope>NUCLEOTIDE SEQUENCE [LARGE SCALE GENOMIC DNA]</scope>
    <source>
        <strain evidence="2 3">Philippines</strain>
    </source>
</reference>
<evidence type="ECO:0000313" key="2">
    <source>
        <dbReference type="EMBL" id="PSN65746.1"/>
    </source>
</evidence>
<evidence type="ECO:0000256" key="1">
    <source>
        <dbReference type="SAM" id="Phobius"/>
    </source>
</evidence>
<protein>
    <submittedName>
        <fullName evidence="2">Uncharacterized protein</fullName>
    </submittedName>
</protein>
<accession>A0A2T2NKG5</accession>
<keyword evidence="3" id="KW-1185">Reference proteome</keyword>
<evidence type="ECO:0000313" key="3">
    <source>
        <dbReference type="Proteomes" id="UP000240883"/>
    </source>
</evidence>
<dbReference type="EMBL" id="KZ678136">
    <property type="protein sequence ID" value="PSN65746.1"/>
    <property type="molecule type" value="Genomic_DNA"/>
</dbReference>
<feature type="transmembrane region" description="Helical" evidence="1">
    <location>
        <begin position="87"/>
        <end position="108"/>
    </location>
</feature>
<dbReference type="PANTHER" id="PTHR35394">
    <property type="entry name" value="DUF3176 DOMAIN-CONTAINING PROTEIN"/>
    <property type="match status" value="1"/>
</dbReference>
<dbReference type="PANTHER" id="PTHR35394:SF5">
    <property type="entry name" value="DUF3176 DOMAIN-CONTAINING PROTEIN"/>
    <property type="match status" value="1"/>
</dbReference>